<accession>K8EKJ9</accession>
<evidence type="ECO:0000313" key="2">
    <source>
        <dbReference type="EMBL" id="CCO18561.1"/>
    </source>
</evidence>
<evidence type="ECO:0000313" key="3">
    <source>
        <dbReference type="Proteomes" id="UP000198341"/>
    </source>
</evidence>
<dbReference type="KEGG" id="bpg:Bathy11g02510"/>
<reference evidence="2 3" key="1">
    <citation type="submission" date="2011-10" db="EMBL/GenBank/DDBJ databases">
        <authorList>
            <person name="Genoscope - CEA"/>
        </authorList>
    </citation>
    <scope>NUCLEOTIDE SEQUENCE [LARGE SCALE GENOMIC DNA]</scope>
    <source>
        <strain evidence="2 3">RCC 1105</strain>
    </source>
</reference>
<dbReference type="GeneID" id="19012931"/>
<protein>
    <submittedName>
        <fullName evidence="2">Uncharacterized protein</fullName>
    </submittedName>
</protein>
<dbReference type="RefSeq" id="XP_007510216.1">
    <property type="nucleotide sequence ID" value="XM_007510154.1"/>
</dbReference>
<feature type="region of interest" description="Disordered" evidence="1">
    <location>
        <begin position="81"/>
        <end position="101"/>
    </location>
</feature>
<sequence>MKNSLHTFVVSLVSVNKMTNERDVLQTFLSSHNLSHLFQNLVEFGIDSLDALKYERDLRGLCEDIGAMVVDAERLELARKSLSSEEEENVKKREPEKLKTTSAKEAIEQAKLAMKARTENVSTSDGQRKLRESLLEKQSGGVGVGERHQHGKIEKQLTKHIEPFTREEVERMLEQCKKKMFFTIFKLPKAPVDDLTGKCEWRGHPATSGNAVLLESKMVQMRLMKTKEVDESLGDACERCTEDIKELTRVFSDQKLRNSILKREVERRVEELIAEGNEDLAGGFVTVTGIHYGTGAAAAAAKQAEEEDFSDVYGGEGPRALRFPGARLPPSANEDGLDKIDRLYRDLETNKTTTNSRKIEDEETKGNNTDSGVDLEAIRNKLKRKKPKFM</sequence>
<evidence type="ECO:0000256" key="1">
    <source>
        <dbReference type="SAM" id="MobiDB-lite"/>
    </source>
</evidence>
<dbReference type="AlphaFoldDB" id="K8EKJ9"/>
<feature type="region of interest" description="Disordered" evidence="1">
    <location>
        <begin position="348"/>
        <end position="377"/>
    </location>
</feature>
<keyword evidence="3" id="KW-1185">Reference proteome</keyword>
<feature type="compositionally biased region" description="Basic and acidic residues" evidence="1">
    <location>
        <begin position="81"/>
        <end position="99"/>
    </location>
</feature>
<dbReference type="Proteomes" id="UP000198341">
    <property type="component" value="Chromosome 11"/>
</dbReference>
<organism evidence="2 3">
    <name type="scientific">Bathycoccus prasinos</name>
    <dbReference type="NCBI Taxonomy" id="41875"/>
    <lineage>
        <taxon>Eukaryota</taxon>
        <taxon>Viridiplantae</taxon>
        <taxon>Chlorophyta</taxon>
        <taxon>Mamiellophyceae</taxon>
        <taxon>Mamiellales</taxon>
        <taxon>Bathycoccaceae</taxon>
        <taxon>Bathycoccus</taxon>
    </lineage>
</organism>
<dbReference type="OrthoDB" id="10406639at2759"/>
<name>K8EKJ9_9CHLO</name>
<gene>
    <name evidence="2" type="ordered locus">Bathy11g02510</name>
</gene>
<dbReference type="EMBL" id="FO082268">
    <property type="protein sequence ID" value="CCO18561.1"/>
    <property type="molecule type" value="Genomic_DNA"/>
</dbReference>
<proteinExistence type="predicted"/>